<name>A0A0F9V1R2_9ZZZZ</name>
<dbReference type="Pfam" id="PF00908">
    <property type="entry name" value="dTDP_sugar_isom"/>
    <property type="match status" value="1"/>
</dbReference>
<proteinExistence type="predicted"/>
<dbReference type="GO" id="GO:0008830">
    <property type="term" value="F:dTDP-4-dehydrorhamnose 3,5-epimerase activity"/>
    <property type="evidence" value="ECO:0007669"/>
    <property type="project" value="InterPro"/>
</dbReference>
<protein>
    <recommendedName>
        <fullName evidence="2">dTDP-4-dehydrorhamnose 3,5-epimerase</fullName>
    </recommendedName>
</protein>
<dbReference type="InterPro" id="IPR000888">
    <property type="entry name" value="RmlC-like"/>
</dbReference>
<dbReference type="PANTHER" id="PTHR21047:SF2">
    <property type="entry name" value="THYMIDINE DIPHOSPHO-4-KETO-RHAMNOSE 3,5-EPIMERASE"/>
    <property type="match status" value="1"/>
</dbReference>
<accession>A0A0F9V1R2</accession>
<sequence length="160" mass="18262">MSLVGECLPGVKLQPVKRNADDRGFLTEILRADDRDFRQFGQAYITHCHFGAVKAWHEHAIQTDCFFCVQGTMKVGLVDLRRGLAENSYMSWAYAILGEKGSDARLWIPPGVAHGFTPLSRDGATILNLPSHPYDRENPDELRHQWDEFTGPEFWETENR</sequence>
<dbReference type="InterPro" id="IPR011051">
    <property type="entry name" value="RmlC_Cupin_sf"/>
</dbReference>
<dbReference type="EMBL" id="LAZR01000475">
    <property type="protein sequence ID" value="KKN67436.1"/>
    <property type="molecule type" value="Genomic_DNA"/>
</dbReference>
<reference evidence="1" key="1">
    <citation type="journal article" date="2015" name="Nature">
        <title>Complex archaea that bridge the gap between prokaryotes and eukaryotes.</title>
        <authorList>
            <person name="Spang A."/>
            <person name="Saw J.H."/>
            <person name="Jorgensen S.L."/>
            <person name="Zaremba-Niedzwiedzka K."/>
            <person name="Martijn J."/>
            <person name="Lind A.E."/>
            <person name="van Eijk R."/>
            <person name="Schleper C."/>
            <person name="Guy L."/>
            <person name="Ettema T.J."/>
        </authorList>
    </citation>
    <scope>NUCLEOTIDE SEQUENCE</scope>
</reference>
<evidence type="ECO:0000313" key="1">
    <source>
        <dbReference type="EMBL" id="KKN67436.1"/>
    </source>
</evidence>
<dbReference type="GO" id="GO:0000271">
    <property type="term" value="P:polysaccharide biosynthetic process"/>
    <property type="evidence" value="ECO:0007669"/>
    <property type="project" value="TreeGrafter"/>
</dbReference>
<dbReference type="InterPro" id="IPR014710">
    <property type="entry name" value="RmlC-like_jellyroll"/>
</dbReference>
<evidence type="ECO:0008006" key="2">
    <source>
        <dbReference type="Google" id="ProtNLM"/>
    </source>
</evidence>
<dbReference type="GO" id="GO:0005829">
    <property type="term" value="C:cytosol"/>
    <property type="evidence" value="ECO:0007669"/>
    <property type="project" value="TreeGrafter"/>
</dbReference>
<dbReference type="SUPFAM" id="SSF51182">
    <property type="entry name" value="RmlC-like cupins"/>
    <property type="match status" value="1"/>
</dbReference>
<dbReference type="AlphaFoldDB" id="A0A0F9V1R2"/>
<gene>
    <name evidence="1" type="ORF">LCGC14_0461790</name>
</gene>
<organism evidence="1">
    <name type="scientific">marine sediment metagenome</name>
    <dbReference type="NCBI Taxonomy" id="412755"/>
    <lineage>
        <taxon>unclassified sequences</taxon>
        <taxon>metagenomes</taxon>
        <taxon>ecological metagenomes</taxon>
    </lineage>
</organism>
<dbReference type="Gene3D" id="2.60.120.10">
    <property type="entry name" value="Jelly Rolls"/>
    <property type="match status" value="1"/>
</dbReference>
<dbReference type="PANTHER" id="PTHR21047">
    <property type="entry name" value="DTDP-6-DEOXY-D-GLUCOSE-3,5 EPIMERASE"/>
    <property type="match status" value="1"/>
</dbReference>
<comment type="caution">
    <text evidence="1">The sequence shown here is derived from an EMBL/GenBank/DDBJ whole genome shotgun (WGS) entry which is preliminary data.</text>
</comment>